<dbReference type="HOGENOM" id="CLU_061030_0_0_1"/>
<evidence type="ECO:0000313" key="2">
    <source>
        <dbReference type="Proteomes" id="UP000009328"/>
    </source>
</evidence>
<organism evidence="1 2">
    <name type="scientific">Wickerhamomyces ciferrii (strain ATCC 14091 / BCRC 22168 / CBS 111 / JCM 3599 / NBRC 0793 / NRRL Y-1031 F-60-10)</name>
    <name type="common">Yeast</name>
    <name type="synonym">Pichia ciferrii</name>
    <dbReference type="NCBI Taxonomy" id="1206466"/>
    <lineage>
        <taxon>Eukaryota</taxon>
        <taxon>Fungi</taxon>
        <taxon>Dikarya</taxon>
        <taxon>Ascomycota</taxon>
        <taxon>Saccharomycotina</taxon>
        <taxon>Saccharomycetes</taxon>
        <taxon>Phaffomycetales</taxon>
        <taxon>Wickerhamomycetaceae</taxon>
        <taxon>Wickerhamomyces</taxon>
    </lineage>
</organism>
<name>K0KKM5_WICCF</name>
<sequence>MKDVLFNLDLNINQTGLKKKITFIDEMGNYFNIVIIKKKNITLDDVISDLKFKINHKMDKRITVPNNHREQEPLYLMYNVSGMNFSQNFENLSKMIHIIELYKPRIENHPWESYSIIKVVPKVHHQNDVDANGNLLNSNHYLQHDELDYNAPNEIFFFISVAADKTGDTHYKKSIKPINSSTSRVFFELKSPKEILTQILEEGFNNWFFYIQELLVNKHLNIEENLNRRPLYFKGSNAIHPDSNISEFIQVGYRLDLSNDYRSPDSLPSYDQIS</sequence>
<dbReference type="AlphaFoldDB" id="K0KKM5"/>
<dbReference type="InParanoid" id="K0KKM5"/>
<keyword evidence="2" id="KW-1185">Reference proteome</keyword>
<accession>K0KKM5</accession>
<evidence type="ECO:0000313" key="1">
    <source>
        <dbReference type="EMBL" id="CCH42707.1"/>
    </source>
</evidence>
<gene>
    <name evidence="1" type="ORF">BN7_2251</name>
</gene>
<dbReference type="Proteomes" id="UP000009328">
    <property type="component" value="Unassembled WGS sequence"/>
</dbReference>
<dbReference type="EMBL" id="CAIF01000051">
    <property type="protein sequence ID" value="CCH42707.1"/>
    <property type="molecule type" value="Genomic_DNA"/>
</dbReference>
<reference evidence="1 2" key="1">
    <citation type="journal article" date="2012" name="Eukaryot. Cell">
        <title>Draft genome sequence of Wickerhamomyces ciferrii NRRL Y-1031 F-60-10.</title>
        <authorList>
            <person name="Schneider J."/>
            <person name="Andrea H."/>
            <person name="Blom J."/>
            <person name="Jaenicke S."/>
            <person name="Ruckert C."/>
            <person name="Schorsch C."/>
            <person name="Szczepanowski R."/>
            <person name="Farwick M."/>
            <person name="Goesmann A."/>
            <person name="Puhler A."/>
            <person name="Schaffer S."/>
            <person name="Tauch A."/>
            <person name="Kohler T."/>
            <person name="Brinkrolf K."/>
        </authorList>
    </citation>
    <scope>NUCLEOTIDE SEQUENCE [LARGE SCALE GENOMIC DNA]</scope>
    <source>
        <strain evidence="2">ATCC 14091 / BCRC 22168 / CBS 111 / JCM 3599 / NBRC 0793 / NRRL Y-1031 F-60-10</strain>
    </source>
</reference>
<proteinExistence type="predicted"/>
<protein>
    <submittedName>
        <fullName evidence="1">Uncharacterized protein</fullName>
    </submittedName>
</protein>
<comment type="caution">
    <text evidence="1">The sequence shown here is derived from an EMBL/GenBank/DDBJ whole genome shotgun (WGS) entry which is preliminary data.</text>
</comment>